<protein>
    <submittedName>
        <fullName evidence="3">3-oxoacyl-[acyl-carrier-protein] reductase FabG</fullName>
    </submittedName>
</protein>
<dbReference type="EMBL" id="UWOC01000129">
    <property type="protein sequence ID" value="VCU08469.1"/>
    <property type="molecule type" value="Genomic_DNA"/>
</dbReference>
<dbReference type="Pfam" id="PF13561">
    <property type="entry name" value="adh_short_C2"/>
    <property type="match status" value="1"/>
</dbReference>
<dbReference type="RefSeq" id="WP_129608567.1">
    <property type="nucleotide sequence ID" value="NZ_UWOC01000129.1"/>
</dbReference>
<name>A0A447CTH9_9BRAD</name>
<dbReference type="InterPro" id="IPR002347">
    <property type="entry name" value="SDR_fam"/>
</dbReference>
<dbReference type="PANTHER" id="PTHR43477">
    <property type="entry name" value="DIHYDROANTICAPSIN 7-DEHYDROGENASE"/>
    <property type="match status" value="1"/>
</dbReference>
<keyword evidence="4" id="KW-1185">Reference proteome</keyword>
<evidence type="ECO:0000256" key="2">
    <source>
        <dbReference type="ARBA" id="ARBA00023002"/>
    </source>
</evidence>
<evidence type="ECO:0000313" key="3">
    <source>
        <dbReference type="EMBL" id="VCU08469.1"/>
    </source>
</evidence>
<accession>A0A447CTH9</accession>
<dbReference type="OrthoDB" id="9795647at2"/>
<evidence type="ECO:0000256" key="1">
    <source>
        <dbReference type="ARBA" id="ARBA00006484"/>
    </source>
</evidence>
<sequence>MRHAVVTGASAGIGAAIVRRLLADGWRVTGLDRADATIAAAGFTAITADLADPGERAAALDRLANVTALVHAAGVMRGAPLGALDAAAGTLLWRIHVDAATALADRLVPRMEAGGRVVLIGSRAARGAAQRSQYAATKAALVGLARSWAKEVAAHGITVNVVAPAATDTGMLSDPARADLPPQTPPFGRLIRPEEVAALVAFLLSEDAAAITGQEIAICGGASL</sequence>
<dbReference type="PANTHER" id="PTHR43477:SF1">
    <property type="entry name" value="DIHYDROANTICAPSIN 7-DEHYDROGENASE"/>
    <property type="match status" value="1"/>
</dbReference>
<proteinExistence type="inferred from homology"/>
<keyword evidence="2" id="KW-0560">Oxidoreductase</keyword>
<evidence type="ECO:0000313" key="4">
    <source>
        <dbReference type="Proteomes" id="UP000289200"/>
    </source>
</evidence>
<dbReference type="Proteomes" id="UP000289200">
    <property type="component" value="Unassembled WGS sequence"/>
</dbReference>
<organism evidence="3 4">
    <name type="scientific">Rhodoplanes serenus</name>
    <dbReference type="NCBI Taxonomy" id="200615"/>
    <lineage>
        <taxon>Bacteria</taxon>
        <taxon>Pseudomonadati</taxon>
        <taxon>Pseudomonadota</taxon>
        <taxon>Alphaproteobacteria</taxon>
        <taxon>Hyphomicrobiales</taxon>
        <taxon>Nitrobacteraceae</taxon>
        <taxon>Rhodoplanes</taxon>
    </lineage>
</organism>
<dbReference type="PRINTS" id="PR00081">
    <property type="entry name" value="GDHRDH"/>
</dbReference>
<dbReference type="PRINTS" id="PR00080">
    <property type="entry name" value="SDRFAMILY"/>
</dbReference>
<comment type="caution">
    <text evidence="3">The sequence shown here is derived from an EMBL/GenBank/DDBJ whole genome shotgun (WGS) entry which is preliminary data.</text>
</comment>
<dbReference type="InterPro" id="IPR036291">
    <property type="entry name" value="NAD(P)-bd_dom_sf"/>
</dbReference>
<dbReference type="Gene3D" id="3.40.50.720">
    <property type="entry name" value="NAD(P)-binding Rossmann-like Domain"/>
    <property type="match status" value="1"/>
</dbReference>
<comment type="similarity">
    <text evidence="1">Belongs to the short-chain dehydrogenases/reductases (SDR) family.</text>
</comment>
<dbReference type="InterPro" id="IPR051122">
    <property type="entry name" value="SDR_DHRS6-like"/>
</dbReference>
<dbReference type="AlphaFoldDB" id="A0A447CTH9"/>
<dbReference type="CDD" id="cd05233">
    <property type="entry name" value="SDR_c"/>
    <property type="match status" value="1"/>
</dbReference>
<dbReference type="GO" id="GO:0016491">
    <property type="term" value="F:oxidoreductase activity"/>
    <property type="evidence" value="ECO:0007669"/>
    <property type="project" value="UniProtKB-KW"/>
</dbReference>
<gene>
    <name evidence="3" type="primary">fabG_5</name>
    <name evidence="3" type="ORF">RHODGE_RHODGE_01640</name>
</gene>
<reference evidence="4" key="1">
    <citation type="submission" date="2018-10" db="EMBL/GenBank/DDBJ databases">
        <authorList>
            <person name="Peiro R."/>
            <person name="Begona"/>
            <person name="Cbmso G."/>
            <person name="Lopez M."/>
            <person name="Gonzalez S."/>
            <person name="Sacristan E."/>
            <person name="Castillo E."/>
        </authorList>
    </citation>
    <scope>NUCLEOTIDE SEQUENCE [LARGE SCALE GENOMIC DNA]</scope>
</reference>
<dbReference type="SUPFAM" id="SSF51735">
    <property type="entry name" value="NAD(P)-binding Rossmann-fold domains"/>
    <property type="match status" value="1"/>
</dbReference>